<keyword evidence="1" id="KW-1133">Transmembrane helix</keyword>
<evidence type="ECO:0000256" key="1">
    <source>
        <dbReference type="SAM" id="Phobius"/>
    </source>
</evidence>
<organism evidence="2 3">
    <name type="scientific">Polymorphum gilvum (strain LMG 25793 / CGMCC 1.9160 / SL003B-26A1)</name>
    <dbReference type="NCBI Taxonomy" id="991905"/>
    <lineage>
        <taxon>Bacteria</taxon>
        <taxon>Pseudomonadati</taxon>
        <taxon>Pseudomonadota</taxon>
        <taxon>Alphaproteobacteria</taxon>
        <taxon>Rhodobacterales</taxon>
        <taxon>Paracoccaceae</taxon>
        <taxon>Polymorphum</taxon>
    </lineage>
</organism>
<keyword evidence="1" id="KW-0812">Transmembrane</keyword>
<keyword evidence="1" id="KW-0472">Membrane</keyword>
<protein>
    <recommendedName>
        <fullName evidence="4">Transmembrane protein</fullName>
    </recommendedName>
</protein>
<dbReference type="AlphaFoldDB" id="F2J3V2"/>
<evidence type="ECO:0000313" key="2">
    <source>
        <dbReference type="EMBL" id="ADZ68934.1"/>
    </source>
</evidence>
<dbReference type="Proteomes" id="UP000008130">
    <property type="component" value="Chromosome"/>
</dbReference>
<dbReference type="KEGG" id="pgv:SL003B_0501"/>
<dbReference type="HOGENOM" id="CLU_2603019_0_0_5"/>
<feature type="transmembrane region" description="Helical" evidence="1">
    <location>
        <begin position="17"/>
        <end position="37"/>
    </location>
</feature>
<feature type="transmembrane region" description="Helical" evidence="1">
    <location>
        <begin position="43"/>
        <end position="69"/>
    </location>
</feature>
<accession>F2J3V2</accession>
<gene>
    <name evidence="2" type="ordered locus">SL003B_0501</name>
</gene>
<reference evidence="2 3" key="1">
    <citation type="journal article" date="2011" name="J. Bacteriol.">
        <title>Complete genome sequence of Polymorphum gilvum SL003B-26A1T, a crude oil-degrading bacterium from oil-polluted saline soil.</title>
        <authorList>
            <person name="Li S.G."/>
            <person name="Tang Y.Q."/>
            <person name="Nie Y."/>
            <person name="Cai M."/>
            <person name="Wu X.L."/>
        </authorList>
    </citation>
    <scope>NUCLEOTIDE SEQUENCE [LARGE SCALE GENOMIC DNA]</scope>
    <source>
        <strain evidence="3">LMG 25793 / CGMCC 1.9160 / SL003B-26A1</strain>
    </source>
</reference>
<dbReference type="eggNOG" id="ENOG502ZQI7">
    <property type="taxonomic scope" value="Bacteria"/>
</dbReference>
<dbReference type="STRING" id="991905.SL003B_0501"/>
<keyword evidence="3" id="KW-1185">Reference proteome</keyword>
<dbReference type="EMBL" id="CP002568">
    <property type="protein sequence ID" value="ADZ68934.1"/>
    <property type="molecule type" value="Genomic_DNA"/>
</dbReference>
<name>F2J3V2_POLGS</name>
<evidence type="ECO:0000313" key="3">
    <source>
        <dbReference type="Proteomes" id="UP000008130"/>
    </source>
</evidence>
<sequence length="79" mass="8456">MGGLRSFLNLDPSFDRCLMSIIVTIALIIFAAFVSTSTSSADAFIAVLFVGPFAAVGLYFILLIAGWIVRAIRSGSEPR</sequence>
<evidence type="ECO:0008006" key="4">
    <source>
        <dbReference type="Google" id="ProtNLM"/>
    </source>
</evidence>
<proteinExistence type="predicted"/>